<dbReference type="AlphaFoldDB" id="A0A062V0D1"/>
<gene>
    <name evidence="2" type="ORF">ANME2D_01030</name>
</gene>
<dbReference type="RefSeq" id="WP_048089497.1">
    <property type="nucleotide sequence ID" value="NZ_JMIY01000002.1"/>
</dbReference>
<protein>
    <recommendedName>
        <fullName evidence="4">Divalent-cation tolerance protein CutA</fullName>
    </recommendedName>
</protein>
<evidence type="ECO:0000313" key="2">
    <source>
        <dbReference type="EMBL" id="KCZ72601.1"/>
    </source>
</evidence>
<dbReference type="GO" id="GO:0005507">
    <property type="term" value="F:copper ion binding"/>
    <property type="evidence" value="ECO:0007669"/>
    <property type="project" value="TreeGrafter"/>
</dbReference>
<dbReference type="Pfam" id="PF03091">
    <property type="entry name" value="CutA1"/>
    <property type="match status" value="1"/>
</dbReference>
<comment type="caution">
    <text evidence="2">The sequence shown here is derived from an EMBL/GenBank/DDBJ whole genome shotgun (WGS) entry which is preliminary data.</text>
</comment>
<comment type="similarity">
    <text evidence="1">Belongs to the CutA family.</text>
</comment>
<dbReference type="OrthoDB" id="8015at2157"/>
<dbReference type="EMBL" id="JMIY01000002">
    <property type="protein sequence ID" value="KCZ72601.1"/>
    <property type="molecule type" value="Genomic_DNA"/>
</dbReference>
<evidence type="ECO:0000313" key="3">
    <source>
        <dbReference type="Proteomes" id="UP000027153"/>
    </source>
</evidence>
<dbReference type="PANTHER" id="PTHR23419:SF8">
    <property type="entry name" value="FI09726P"/>
    <property type="match status" value="1"/>
</dbReference>
<dbReference type="InterPro" id="IPR011322">
    <property type="entry name" value="N-reg_PII-like_a/b"/>
</dbReference>
<keyword evidence="3" id="KW-1185">Reference proteome</keyword>
<dbReference type="Gene3D" id="3.30.70.120">
    <property type="match status" value="1"/>
</dbReference>
<accession>A0A062V0D1</accession>
<dbReference type="InterPro" id="IPR004323">
    <property type="entry name" value="Ion_tolerance_CutA"/>
</dbReference>
<dbReference type="GO" id="GO:0010038">
    <property type="term" value="P:response to metal ion"/>
    <property type="evidence" value="ECO:0007669"/>
    <property type="project" value="InterPro"/>
</dbReference>
<dbReference type="PANTHER" id="PTHR23419">
    <property type="entry name" value="DIVALENT CATION TOLERANCE CUTA-RELATED"/>
    <property type="match status" value="1"/>
</dbReference>
<reference evidence="2 3" key="1">
    <citation type="journal article" date="2013" name="Nature">
        <title>Anaerobic oxidation of methane coupled to nitrate reduction in a novel archaeal lineage.</title>
        <authorList>
            <person name="Haroon M.F."/>
            <person name="Hu S."/>
            <person name="Shi Y."/>
            <person name="Imelfort M."/>
            <person name="Keller J."/>
            <person name="Hugenholtz P."/>
            <person name="Yuan Z."/>
            <person name="Tyson G.W."/>
        </authorList>
    </citation>
    <scope>NUCLEOTIDE SEQUENCE [LARGE SCALE GENOMIC DNA]</scope>
    <source>
        <strain evidence="2 3">ANME-2d</strain>
    </source>
</reference>
<dbReference type="InterPro" id="IPR015867">
    <property type="entry name" value="N-reg_PII/ATP_PRibTrfase_C"/>
</dbReference>
<proteinExistence type="inferred from homology"/>
<evidence type="ECO:0000256" key="1">
    <source>
        <dbReference type="ARBA" id="ARBA00010169"/>
    </source>
</evidence>
<name>A0A062V0D1_9EURY</name>
<dbReference type="SUPFAM" id="SSF54913">
    <property type="entry name" value="GlnB-like"/>
    <property type="match status" value="1"/>
</dbReference>
<evidence type="ECO:0008006" key="4">
    <source>
        <dbReference type="Google" id="ProtNLM"/>
    </source>
</evidence>
<sequence length="102" mass="11858">MFSIIYITAGDMEEARNIGRKLIEERLAACVNIFPITSIFRWKDNIDESNEFGILVKTKTDRIKEIEKRVKQLHSYEVPCVISFKLGEGSADYLKWIEESVE</sequence>
<organism evidence="2 3">
    <name type="scientific">Candidatus Methanoperedens nitratireducens</name>
    <dbReference type="NCBI Taxonomy" id="1392998"/>
    <lineage>
        <taxon>Archaea</taxon>
        <taxon>Methanobacteriati</taxon>
        <taxon>Methanobacteriota</taxon>
        <taxon>Stenosarchaea group</taxon>
        <taxon>Methanomicrobia</taxon>
        <taxon>Methanosarcinales</taxon>
        <taxon>ANME-2 cluster</taxon>
        <taxon>Candidatus Methanoperedentaceae</taxon>
        <taxon>Candidatus Methanoperedens</taxon>
    </lineage>
</organism>
<dbReference type="Proteomes" id="UP000027153">
    <property type="component" value="Unassembled WGS sequence"/>
</dbReference>